<dbReference type="PANTHER" id="PTHR11732">
    <property type="entry name" value="ALDO/KETO REDUCTASE"/>
    <property type="match status" value="1"/>
</dbReference>
<dbReference type="InterPro" id="IPR020471">
    <property type="entry name" value="AKR"/>
</dbReference>
<dbReference type="GO" id="GO:0016491">
    <property type="term" value="F:oxidoreductase activity"/>
    <property type="evidence" value="ECO:0007669"/>
    <property type="project" value="InterPro"/>
</dbReference>
<dbReference type="SUPFAM" id="SSF51430">
    <property type="entry name" value="NAD(P)-linked oxidoreductase"/>
    <property type="match status" value="1"/>
</dbReference>
<proteinExistence type="predicted"/>
<organism evidence="1 2">
    <name type="scientific">Gossypium tomentosum</name>
    <name type="common">Hawaiian cotton</name>
    <name type="synonym">Gossypium sandvicense</name>
    <dbReference type="NCBI Taxonomy" id="34277"/>
    <lineage>
        <taxon>Eukaryota</taxon>
        <taxon>Viridiplantae</taxon>
        <taxon>Streptophyta</taxon>
        <taxon>Embryophyta</taxon>
        <taxon>Tracheophyta</taxon>
        <taxon>Spermatophyta</taxon>
        <taxon>Magnoliopsida</taxon>
        <taxon>eudicotyledons</taxon>
        <taxon>Gunneridae</taxon>
        <taxon>Pentapetalae</taxon>
        <taxon>rosids</taxon>
        <taxon>malvids</taxon>
        <taxon>Malvales</taxon>
        <taxon>Malvaceae</taxon>
        <taxon>Malvoideae</taxon>
        <taxon>Gossypium</taxon>
    </lineage>
</organism>
<dbReference type="AlphaFoldDB" id="A0A5D2MN09"/>
<dbReference type="Proteomes" id="UP000322667">
    <property type="component" value="Chromosome A13"/>
</dbReference>
<sequence length="56" mass="6429">MFMIMKKIGLALRGLFSSGVVKRNEIFITSKLWCCDHAPDNVLKAMTRRTLEDLQT</sequence>
<dbReference type="InterPro" id="IPR036812">
    <property type="entry name" value="NAD(P)_OxRdtase_dom_sf"/>
</dbReference>
<reference evidence="1 2" key="1">
    <citation type="submission" date="2019-07" db="EMBL/GenBank/DDBJ databases">
        <title>WGS assembly of Gossypium tomentosum.</title>
        <authorList>
            <person name="Chen Z.J."/>
            <person name="Sreedasyam A."/>
            <person name="Ando A."/>
            <person name="Song Q."/>
            <person name="De L."/>
            <person name="Hulse-Kemp A."/>
            <person name="Ding M."/>
            <person name="Ye W."/>
            <person name="Kirkbride R."/>
            <person name="Jenkins J."/>
            <person name="Plott C."/>
            <person name="Lovell J."/>
            <person name="Lin Y.-M."/>
            <person name="Vaughn R."/>
            <person name="Liu B."/>
            <person name="Li W."/>
            <person name="Simpson S."/>
            <person name="Scheffler B."/>
            <person name="Saski C."/>
            <person name="Grover C."/>
            <person name="Hu G."/>
            <person name="Conover J."/>
            <person name="Carlson J."/>
            <person name="Shu S."/>
            <person name="Boston L."/>
            <person name="Williams M."/>
            <person name="Peterson D."/>
            <person name="Mcgee K."/>
            <person name="Jones D."/>
            <person name="Wendel J."/>
            <person name="Stelly D."/>
            <person name="Grimwood J."/>
            <person name="Schmutz J."/>
        </authorList>
    </citation>
    <scope>NUCLEOTIDE SEQUENCE [LARGE SCALE GENOMIC DNA]</scope>
    <source>
        <strain evidence="1">7179.01</strain>
    </source>
</reference>
<evidence type="ECO:0000313" key="2">
    <source>
        <dbReference type="Proteomes" id="UP000322667"/>
    </source>
</evidence>
<accession>A0A5D2MN09</accession>
<dbReference type="Gene3D" id="3.20.20.100">
    <property type="entry name" value="NADP-dependent oxidoreductase domain"/>
    <property type="match status" value="1"/>
</dbReference>
<name>A0A5D2MN09_GOSTO</name>
<evidence type="ECO:0000313" key="1">
    <source>
        <dbReference type="EMBL" id="TYH92584.1"/>
    </source>
</evidence>
<protein>
    <submittedName>
        <fullName evidence="1">Uncharacterized protein</fullName>
    </submittedName>
</protein>
<keyword evidence="2" id="KW-1185">Reference proteome</keyword>
<dbReference type="EMBL" id="CM017622">
    <property type="protein sequence ID" value="TYH92584.1"/>
    <property type="molecule type" value="Genomic_DNA"/>
</dbReference>
<gene>
    <name evidence="1" type="ORF">ES332_A13G191900v1</name>
</gene>